<name>A0A7X3FM45_9BACL</name>
<protein>
    <submittedName>
        <fullName evidence="1">Uncharacterized protein</fullName>
    </submittedName>
</protein>
<dbReference type="RefSeq" id="WP_157338561.1">
    <property type="nucleotide sequence ID" value="NZ_RHLK01000018.1"/>
</dbReference>
<dbReference type="EMBL" id="RHLK01000018">
    <property type="protein sequence ID" value="MVP02133.1"/>
    <property type="molecule type" value="Genomic_DNA"/>
</dbReference>
<dbReference type="Proteomes" id="UP000490800">
    <property type="component" value="Unassembled WGS sequence"/>
</dbReference>
<proteinExistence type="predicted"/>
<comment type="caution">
    <text evidence="1">The sequence shown here is derived from an EMBL/GenBank/DDBJ whole genome shotgun (WGS) entry which is preliminary data.</text>
</comment>
<gene>
    <name evidence="1" type="ORF">EDM21_21875</name>
</gene>
<accession>A0A7X3FM45</accession>
<evidence type="ECO:0000313" key="1">
    <source>
        <dbReference type="EMBL" id="MVP02133.1"/>
    </source>
</evidence>
<organism evidence="1 2">
    <name type="scientific">Paenibacillus lutrae</name>
    <dbReference type="NCBI Taxonomy" id="2078573"/>
    <lineage>
        <taxon>Bacteria</taxon>
        <taxon>Bacillati</taxon>
        <taxon>Bacillota</taxon>
        <taxon>Bacilli</taxon>
        <taxon>Bacillales</taxon>
        <taxon>Paenibacillaceae</taxon>
        <taxon>Paenibacillus</taxon>
    </lineage>
</organism>
<evidence type="ECO:0000313" key="2">
    <source>
        <dbReference type="Proteomes" id="UP000490800"/>
    </source>
</evidence>
<reference evidence="1 2" key="1">
    <citation type="journal article" date="2019" name="Microorganisms">
        <title>Paenibacillus lutrae sp. nov., A Chitinolytic Species Isolated from A River Otter in Castril Natural Park, Granada, Spain.</title>
        <authorList>
            <person name="Rodriguez M."/>
            <person name="Reina J.C."/>
            <person name="Bejar V."/>
            <person name="Llamas I."/>
        </authorList>
    </citation>
    <scope>NUCLEOTIDE SEQUENCE [LARGE SCALE GENOMIC DNA]</scope>
    <source>
        <strain evidence="1 2">N10</strain>
    </source>
</reference>
<sequence>MLADNEEINLLVNKLNETMSKERSSGNFYLHNAVMPGIHALAAIERMQKNDYVTKIFVFWLKEHLPSYYQTHLIPYIKDNQT</sequence>
<keyword evidence="2" id="KW-1185">Reference proteome</keyword>
<dbReference type="AlphaFoldDB" id="A0A7X3FM45"/>